<dbReference type="AlphaFoldDB" id="A0A7Z0I092"/>
<keyword evidence="1" id="KW-0418">Kinase</keyword>
<reference evidence="1 2" key="1">
    <citation type="journal article" date="2000" name="Arch. Microbiol.">
        <title>Rhodobaca bogoriensis gen. nov. and sp. nov., an alkaliphilic purple nonsulfur bacterium from African Rift Valley soda lakes.</title>
        <authorList>
            <person name="Milford A.D."/>
            <person name="Achenbach L.A."/>
            <person name="Jung D.O."/>
            <person name="Madigan M.T."/>
        </authorList>
    </citation>
    <scope>NUCLEOTIDE SEQUENCE [LARGE SCALE GENOMIC DNA]</scope>
    <source>
        <strain evidence="1 2">2376</strain>
    </source>
</reference>
<evidence type="ECO:0000313" key="1">
    <source>
        <dbReference type="EMBL" id="NYS25554.1"/>
    </source>
</evidence>
<organism evidence="1 2">
    <name type="scientific">Rhabdonatronobacter sediminivivens</name>
    <dbReference type="NCBI Taxonomy" id="2743469"/>
    <lineage>
        <taxon>Bacteria</taxon>
        <taxon>Pseudomonadati</taxon>
        <taxon>Pseudomonadota</taxon>
        <taxon>Alphaproteobacteria</taxon>
        <taxon>Rhodobacterales</taxon>
        <taxon>Paracoccaceae</taxon>
        <taxon>Rhabdonatronobacter</taxon>
    </lineage>
</organism>
<dbReference type="GO" id="GO:0016301">
    <property type="term" value="F:kinase activity"/>
    <property type="evidence" value="ECO:0007669"/>
    <property type="project" value="UniProtKB-KW"/>
</dbReference>
<dbReference type="EMBL" id="JACBXS010000021">
    <property type="protein sequence ID" value="NYS25554.1"/>
    <property type="molecule type" value="Genomic_DNA"/>
</dbReference>
<evidence type="ECO:0000313" key="2">
    <source>
        <dbReference type="Proteomes" id="UP000529417"/>
    </source>
</evidence>
<gene>
    <name evidence="1" type="ORF">HUK65_11170</name>
</gene>
<protein>
    <submittedName>
        <fullName evidence="1">Gamma-glutamyl kinase</fullName>
    </submittedName>
</protein>
<dbReference type="SUPFAM" id="SSF52540">
    <property type="entry name" value="P-loop containing nucleoside triphosphate hydrolases"/>
    <property type="match status" value="1"/>
</dbReference>
<proteinExistence type="predicted"/>
<name>A0A7Z0I092_9RHOB</name>
<sequence length="200" mass="22361">MLVFIEKRLVLLATPKTGSTALHSALAPHADMAFRNLPQVKHMSLRRYMRFVAPLVAQYTDKPMETCALIRAPEDWLGSWYRYRQRDAIAATPRSTRGMDFDSFVGAYLSKPPPPPAAVGVQSRFLSGPRGEGGVDTLFRYEAMEAFCLWLSRRLDLPLELKRENVSPGGGGTPELSPAMRARLQAERAACFRLHEQAQA</sequence>
<dbReference type="RefSeq" id="WP_179906354.1">
    <property type="nucleotide sequence ID" value="NZ_JACBXS010000021.1"/>
</dbReference>
<keyword evidence="2" id="KW-1185">Reference proteome</keyword>
<keyword evidence="1" id="KW-0808">Transferase</keyword>
<accession>A0A7Z0I092</accession>
<dbReference type="Proteomes" id="UP000529417">
    <property type="component" value="Unassembled WGS sequence"/>
</dbReference>
<dbReference type="InterPro" id="IPR027417">
    <property type="entry name" value="P-loop_NTPase"/>
</dbReference>
<comment type="caution">
    <text evidence="1">The sequence shown here is derived from an EMBL/GenBank/DDBJ whole genome shotgun (WGS) entry which is preliminary data.</text>
</comment>